<organism evidence="2 3">
    <name type="scientific">Mauremys mutica</name>
    <name type="common">yellowpond turtle</name>
    <dbReference type="NCBI Taxonomy" id="74926"/>
    <lineage>
        <taxon>Eukaryota</taxon>
        <taxon>Metazoa</taxon>
        <taxon>Chordata</taxon>
        <taxon>Craniata</taxon>
        <taxon>Vertebrata</taxon>
        <taxon>Euteleostomi</taxon>
        <taxon>Archelosauria</taxon>
        <taxon>Testudinata</taxon>
        <taxon>Testudines</taxon>
        <taxon>Cryptodira</taxon>
        <taxon>Durocryptodira</taxon>
        <taxon>Testudinoidea</taxon>
        <taxon>Geoemydidae</taxon>
        <taxon>Geoemydinae</taxon>
        <taxon>Mauremys</taxon>
    </lineage>
</organism>
<evidence type="ECO:0000313" key="3">
    <source>
        <dbReference type="Proteomes" id="UP000827986"/>
    </source>
</evidence>
<evidence type="ECO:0000313" key="2">
    <source>
        <dbReference type="EMBL" id="KAH1165968.1"/>
    </source>
</evidence>
<gene>
    <name evidence="2" type="ORF">KIL84_015140</name>
</gene>
<name>A0A9D3WRE3_9SAUR</name>
<accession>A0A9D3WRE3</accession>
<reference evidence="2" key="1">
    <citation type="submission" date="2021-09" db="EMBL/GenBank/DDBJ databases">
        <title>The genome of Mauremys mutica provides insights into the evolution of semi-aquatic lifestyle.</title>
        <authorList>
            <person name="Gong S."/>
            <person name="Gao Y."/>
        </authorList>
    </citation>
    <scope>NUCLEOTIDE SEQUENCE</scope>
    <source>
        <strain evidence="2">MM-2020</strain>
        <tissue evidence="2">Muscle</tissue>
    </source>
</reference>
<dbReference type="Proteomes" id="UP000827986">
    <property type="component" value="Unassembled WGS sequence"/>
</dbReference>
<sequence length="236" mass="24452">MPLLCPSLTSDIPQAHAACLLPGARDMGAAGEHPQAGGCAPRALRPRLEAAQGAKQPRPAPAGGRECPAGPASRGWRGGDMVGYRAGSQRRRPTALPPAALPISVTFCLGFRKGLLGPAPPLVLGRHRLPLACHSKRRGRPWSRGCGTQRDAWTPQLTLPWGSGQLGGARGGWKERESLFATLPLPQTPPQARARPQPGLSPAQPSRGGEGGASLAELGPGGVKPGTLCHSQDPAH</sequence>
<dbReference type="EMBL" id="JAHDVG010000487">
    <property type="protein sequence ID" value="KAH1165968.1"/>
    <property type="molecule type" value="Genomic_DNA"/>
</dbReference>
<evidence type="ECO:0000256" key="1">
    <source>
        <dbReference type="SAM" id="MobiDB-lite"/>
    </source>
</evidence>
<dbReference type="AlphaFoldDB" id="A0A9D3WRE3"/>
<proteinExistence type="predicted"/>
<feature type="region of interest" description="Disordered" evidence="1">
    <location>
        <begin position="184"/>
        <end position="236"/>
    </location>
</feature>
<comment type="caution">
    <text evidence="2">The sequence shown here is derived from an EMBL/GenBank/DDBJ whole genome shotgun (WGS) entry which is preliminary data.</text>
</comment>
<feature type="compositionally biased region" description="Low complexity" evidence="1">
    <location>
        <begin position="184"/>
        <end position="198"/>
    </location>
</feature>
<protein>
    <submittedName>
        <fullName evidence="2">Uncharacterized protein</fullName>
    </submittedName>
</protein>
<feature type="region of interest" description="Disordered" evidence="1">
    <location>
        <begin position="50"/>
        <end position="79"/>
    </location>
</feature>
<keyword evidence="3" id="KW-1185">Reference proteome</keyword>